<proteinExistence type="predicted"/>
<organism evidence="2 3">
    <name type="scientific">Flavobacterium endophyticum</name>
    <dbReference type="NCBI Taxonomy" id="1540163"/>
    <lineage>
        <taxon>Bacteria</taxon>
        <taxon>Pseudomonadati</taxon>
        <taxon>Bacteroidota</taxon>
        <taxon>Flavobacteriia</taxon>
        <taxon>Flavobacteriales</taxon>
        <taxon>Flavobacteriaceae</taxon>
        <taxon>Flavobacterium</taxon>
    </lineage>
</organism>
<dbReference type="GO" id="GO:0033103">
    <property type="term" value="P:protein secretion by the type VI secretion system"/>
    <property type="evidence" value="ECO:0007669"/>
    <property type="project" value="InterPro"/>
</dbReference>
<dbReference type="RefSeq" id="WP_121375367.1">
    <property type="nucleotide sequence ID" value="NZ_RBLC01000001.1"/>
</dbReference>
<evidence type="ECO:0000313" key="2">
    <source>
        <dbReference type="EMBL" id="RKS26008.1"/>
    </source>
</evidence>
<evidence type="ECO:0000256" key="1">
    <source>
        <dbReference type="SAM" id="MobiDB-lite"/>
    </source>
</evidence>
<evidence type="ECO:0000313" key="3">
    <source>
        <dbReference type="Proteomes" id="UP000277579"/>
    </source>
</evidence>
<dbReference type="AlphaFoldDB" id="A0A495MKQ7"/>
<dbReference type="InterPro" id="IPR035576">
    <property type="entry name" value="T6SS_TssC"/>
</dbReference>
<dbReference type="Pfam" id="PF17541">
    <property type="entry name" value="TssC"/>
    <property type="match status" value="1"/>
</dbReference>
<sequence>MANQENTKATNNTLASQERSTRTLEQNVESFIQYGGFDLLEGAIEGVQNLNPERKARKNIFLSESSKKAERQALKTVLKLWADSLKTTDNLLDLVSESTKKSELAEQALKKNLSIAVAESKELEENYRTISLFYKNTEESKVKNISIMNAELDQLKDLDNSRFIDNIQEELVNGFDRLDLRQNYSLLVIPGYLGSNKVIEKWAKIAYDNKVMLITDFQHLDEPDDVMEMFESANLTGGDTYRSNVMMACNWLVGRGKHDEIEEADHLYIPPSTALAGKVYNTLMSQVTAGKKYGGINEVDGVKFDLKKSEIANLENLGLIPMVNEYGKVMAFSGKTLFNGDNLGLQTYSVVRVFDYVTKVLMDFLNRRAFENFNAKTRKEILNQIVKFLDNVAGPDKLIEDFEIKRFEQDPNQKDRIFLDIRLKPYFPAKNFLIKMDGQKGDDGNDWDTEYAESK</sequence>
<evidence type="ECO:0008006" key="4">
    <source>
        <dbReference type="Google" id="ProtNLM"/>
    </source>
</evidence>
<dbReference type="OrthoDB" id="1408613at2"/>
<feature type="region of interest" description="Disordered" evidence="1">
    <location>
        <begin position="1"/>
        <end position="21"/>
    </location>
</feature>
<accession>A0A495MKQ7</accession>
<reference evidence="2 3" key="1">
    <citation type="submission" date="2018-10" db="EMBL/GenBank/DDBJ databases">
        <title>Genomic Encyclopedia of Archaeal and Bacterial Type Strains, Phase II (KMG-II): from individual species to whole genera.</title>
        <authorList>
            <person name="Goeker M."/>
        </authorList>
    </citation>
    <scope>NUCLEOTIDE SEQUENCE [LARGE SCALE GENOMIC DNA]</scope>
    <source>
        <strain evidence="2 3">DSM 29537</strain>
    </source>
</reference>
<comment type="caution">
    <text evidence="2">The sequence shown here is derived from an EMBL/GenBank/DDBJ whole genome shotgun (WGS) entry which is preliminary data.</text>
</comment>
<protein>
    <recommendedName>
        <fullName evidence="4">Type VI secretion system contractile sheath protein TssC</fullName>
    </recommendedName>
</protein>
<dbReference type="Proteomes" id="UP000277579">
    <property type="component" value="Unassembled WGS sequence"/>
</dbReference>
<keyword evidence="3" id="KW-1185">Reference proteome</keyword>
<dbReference type="EMBL" id="RBLC01000001">
    <property type="protein sequence ID" value="RKS26008.1"/>
    <property type="molecule type" value="Genomic_DNA"/>
</dbReference>
<dbReference type="GO" id="GO:0033104">
    <property type="term" value="C:type VI protein secretion system complex"/>
    <property type="evidence" value="ECO:0007669"/>
    <property type="project" value="InterPro"/>
</dbReference>
<gene>
    <name evidence="2" type="ORF">CLV94_1059</name>
</gene>
<name>A0A495MKQ7_9FLAO</name>